<dbReference type="EMBL" id="CACRUX010000013">
    <property type="protein sequence ID" value="VYT76507.1"/>
    <property type="molecule type" value="Genomic_DNA"/>
</dbReference>
<comment type="similarity">
    <text evidence="11">Belongs to the PRA-CH family.</text>
</comment>
<protein>
    <recommendedName>
        <fullName evidence="11">Phosphoribosyl-AMP cyclohydrolase</fullName>
        <shortName evidence="11">PRA-CH</shortName>
        <ecNumber evidence="11">3.5.4.19</ecNumber>
    </recommendedName>
</protein>
<feature type="binding site" evidence="11">
    <location>
        <position position="95"/>
    </location>
    <ligand>
        <name>Zn(2+)</name>
        <dbReference type="ChEBI" id="CHEBI:29105"/>
        <note>ligand shared between dimeric partners</note>
    </ligand>
</feature>
<evidence type="ECO:0000256" key="1">
    <source>
        <dbReference type="ARBA" id="ARBA00000024"/>
    </source>
</evidence>
<feature type="binding site" evidence="11">
    <location>
        <position position="111"/>
    </location>
    <ligand>
        <name>Zn(2+)</name>
        <dbReference type="ChEBI" id="CHEBI:29105"/>
        <note>ligand shared between dimeric partners</note>
    </ligand>
</feature>
<dbReference type="EC" id="3.5.4.19" evidence="11"/>
<feature type="binding site" evidence="11">
    <location>
        <position position="94"/>
    </location>
    <ligand>
        <name>Mg(2+)</name>
        <dbReference type="ChEBI" id="CHEBI:18420"/>
    </ligand>
</feature>
<dbReference type="Pfam" id="PF01502">
    <property type="entry name" value="PRA-CH"/>
    <property type="match status" value="1"/>
</dbReference>
<evidence type="ECO:0000256" key="11">
    <source>
        <dbReference type="HAMAP-Rule" id="MF_01021"/>
    </source>
</evidence>
<proteinExistence type="inferred from homology"/>
<dbReference type="FunFam" id="3.10.20.810:FF:000001">
    <property type="entry name" value="Histidine biosynthesis bifunctional protein HisIE"/>
    <property type="match status" value="1"/>
</dbReference>
<dbReference type="GO" id="GO:0000105">
    <property type="term" value="P:L-histidine biosynthetic process"/>
    <property type="evidence" value="ECO:0007669"/>
    <property type="project" value="UniProtKB-UniRule"/>
</dbReference>
<evidence type="ECO:0000259" key="12">
    <source>
        <dbReference type="Pfam" id="PF01502"/>
    </source>
</evidence>
<comment type="similarity">
    <text evidence="5">In the C-terminal section; belongs to the PRA-PH family.</text>
</comment>
<evidence type="ECO:0000256" key="3">
    <source>
        <dbReference type="ARBA" id="ARBA00005169"/>
    </source>
</evidence>
<dbReference type="GO" id="GO:0000287">
    <property type="term" value="F:magnesium ion binding"/>
    <property type="evidence" value="ECO:0007669"/>
    <property type="project" value="UniProtKB-UniRule"/>
</dbReference>
<evidence type="ECO:0000256" key="6">
    <source>
        <dbReference type="ARBA" id="ARBA00008299"/>
    </source>
</evidence>
<sequence>MADKIADMQQNITTDLRLDSDLRPDFEKVHNLLPAVVVDTNTKEVLMVAYMNEESYERTLVTGETWFWSRSRQELWHKGGTSGNTQKVVRAALDCDKDTLLLEVIPNGPACHTGSRSCFFNEIKLKTNS</sequence>
<comment type="pathway">
    <text evidence="4">Amino-acid biosynthesis; L-histidine biosynthesis; L-histidine from 5-phospho-alpha-D-ribose 1-diphosphate: step 2/9.</text>
</comment>
<comment type="catalytic activity">
    <reaction evidence="2">
        <text>1-(5-phospho-beta-D-ribosyl)-ATP + H2O = 1-(5-phospho-beta-D-ribosyl)-5'-AMP + diphosphate + H(+)</text>
        <dbReference type="Rhea" id="RHEA:22828"/>
        <dbReference type="ChEBI" id="CHEBI:15377"/>
        <dbReference type="ChEBI" id="CHEBI:15378"/>
        <dbReference type="ChEBI" id="CHEBI:33019"/>
        <dbReference type="ChEBI" id="CHEBI:59457"/>
        <dbReference type="ChEBI" id="CHEBI:73183"/>
        <dbReference type="EC" id="3.6.1.31"/>
    </reaction>
</comment>
<evidence type="ECO:0000256" key="2">
    <source>
        <dbReference type="ARBA" id="ARBA00001460"/>
    </source>
</evidence>
<dbReference type="SUPFAM" id="SSF141734">
    <property type="entry name" value="HisI-like"/>
    <property type="match status" value="1"/>
</dbReference>
<dbReference type="Gene3D" id="3.10.20.810">
    <property type="entry name" value="Phosphoribosyl-AMP cyclohydrolase"/>
    <property type="match status" value="1"/>
</dbReference>
<reference evidence="13" key="1">
    <citation type="submission" date="2019-11" db="EMBL/GenBank/DDBJ databases">
        <authorList>
            <person name="Feng L."/>
        </authorList>
    </citation>
    <scope>NUCLEOTIDE SEQUENCE</scope>
    <source>
        <strain evidence="13">VrattiLFYP33</strain>
    </source>
</reference>
<keyword evidence="10 11" id="KW-0368">Histidine biosynthesis</keyword>
<dbReference type="InterPro" id="IPR002496">
    <property type="entry name" value="PRib_AMP_CycHydrolase_dom"/>
</dbReference>
<comment type="subcellular location">
    <subcellularLocation>
        <location evidence="11">Cytoplasm</location>
    </subcellularLocation>
</comment>
<organism evidence="13">
    <name type="scientific">Veillonella ratti</name>
    <dbReference type="NCBI Taxonomy" id="103892"/>
    <lineage>
        <taxon>Bacteria</taxon>
        <taxon>Bacillati</taxon>
        <taxon>Bacillota</taxon>
        <taxon>Negativicutes</taxon>
        <taxon>Veillonellales</taxon>
        <taxon>Veillonellaceae</taxon>
        <taxon>Veillonella</taxon>
    </lineage>
</organism>
<evidence type="ECO:0000256" key="5">
    <source>
        <dbReference type="ARBA" id="ARBA00007731"/>
    </source>
</evidence>
<gene>
    <name evidence="11" type="primary">hisI</name>
    <name evidence="13" type="ORF">VRLFYP33_00476</name>
</gene>
<feature type="binding site" evidence="11">
    <location>
        <position position="98"/>
    </location>
    <ligand>
        <name>Mg(2+)</name>
        <dbReference type="ChEBI" id="CHEBI:18420"/>
    </ligand>
</feature>
<keyword evidence="8 11" id="KW-0028">Amino-acid biosynthesis</keyword>
<evidence type="ECO:0000256" key="7">
    <source>
        <dbReference type="ARBA" id="ARBA00022490"/>
    </source>
</evidence>
<comment type="cofactor">
    <cofactor evidence="11">
        <name>Mg(2+)</name>
        <dbReference type="ChEBI" id="CHEBI:18420"/>
    </cofactor>
    <text evidence="11">Binds 1 Mg(2+) ion per subunit.</text>
</comment>
<comment type="pathway">
    <text evidence="3 11">Amino-acid biosynthesis; L-histidine biosynthesis; L-histidine from 5-phospho-alpha-D-ribose 1-diphosphate: step 3/9.</text>
</comment>
<keyword evidence="9 11" id="KW-0378">Hydrolase</keyword>
<evidence type="ECO:0000256" key="10">
    <source>
        <dbReference type="ARBA" id="ARBA00023102"/>
    </source>
</evidence>
<comment type="catalytic activity">
    <reaction evidence="1 11">
        <text>1-(5-phospho-beta-D-ribosyl)-5'-AMP + H2O = 1-(5-phospho-beta-D-ribosyl)-5-[(5-phospho-beta-D-ribosylamino)methylideneamino]imidazole-4-carboxamide</text>
        <dbReference type="Rhea" id="RHEA:20049"/>
        <dbReference type="ChEBI" id="CHEBI:15377"/>
        <dbReference type="ChEBI" id="CHEBI:58435"/>
        <dbReference type="ChEBI" id="CHEBI:59457"/>
        <dbReference type="EC" id="3.5.4.19"/>
    </reaction>
</comment>
<dbReference type="NCBIfam" id="NF000768">
    <property type="entry name" value="PRK00051.1"/>
    <property type="match status" value="1"/>
</dbReference>
<keyword evidence="7 11" id="KW-0963">Cytoplasm</keyword>
<dbReference type="GO" id="GO:0005737">
    <property type="term" value="C:cytoplasm"/>
    <property type="evidence" value="ECO:0007669"/>
    <property type="project" value="UniProtKB-SubCell"/>
</dbReference>
<feature type="binding site" evidence="11">
    <location>
        <position position="96"/>
    </location>
    <ligand>
        <name>Mg(2+)</name>
        <dbReference type="ChEBI" id="CHEBI:18420"/>
    </ligand>
</feature>
<dbReference type="InterPro" id="IPR038019">
    <property type="entry name" value="PRib_AMP_CycHydrolase_sf"/>
</dbReference>
<dbReference type="GO" id="GO:0004636">
    <property type="term" value="F:phosphoribosyl-ATP diphosphatase activity"/>
    <property type="evidence" value="ECO:0007669"/>
    <property type="project" value="UniProtKB-EC"/>
</dbReference>
<comment type="subunit">
    <text evidence="11">Homodimer.</text>
</comment>
<keyword evidence="11" id="KW-0479">Metal-binding</keyword>
<evidence type="ECO:0000256" key="4">
    <source>
        <dbReference type="ARBA" id="ARBA00005204"/>
    </source>
</evidence>
<evidence type="ECO:0000256" key="8">
    <source>
        <dbReference type="ARBA" id="ARBA00022605"/>
    </source>
</evidence>
<dbReference type="InterPro" id="IPR026660">
    <property type="entry name" value="PRA-CH"/>
</dbReference>
<dbReference type="PANTHER" id="PTHR42945">
    <property type="entry name" value="HISTIDINE BIOSYNTHESIS BIFUNCTIONAL PROTEIN"/>
    <property type="match status" value="1"/>
</dbReference>
<dbReference type="UniPathway" id="UPA00031">
    <property type="reaction ID" value="UER00008"/>
</dbReference>
<comment type="function">
    <text evidence="11">Catalyzes the hydrolysis of the adenine ring of phosphoribosyl-AMP.</text>
</comment>
<evidence type="ECO:0000313" key="13">
    <source>
        <dbReference type="EMBL" id="VYT76507.1"/>
    </source>
</evidence>
<accession>A0A6N2ZEJ3</accession>
<dbReference type="GO" id="GO:0004635">
    <property type="term" value="F:phosphoribosyl-AMP cyclohydrolase activity"/>
    <property type="evidence" value="ECO:0007669"/>
    <property type="project" value="UniProtKB-UniRule"/>
</dbReference>
<dbReference type="GO" id="GO:0008270">
    <property type="term" value="F:zinc ion binding"/>
    <property type="evidence" value="ECO:0007669"/>
    <property type="project" value="UniProtKB-UniRule"/>
</dbReference>
<comment type="similarity">
    <text evidence="6">In the N-terminal section; belongs to the PRA-CH family.</text>
</comment>
<keyword evidence="11" id="KW-0460">Magnesium</keyword>
<dbReference type="PANTHER" id="PTHR42945:SF9">
    <property type="entry name" value="HISTIDINE BIOSYNTHESIS BIFUNCTIONAL PROTEIN HISIE"/>
    <property type="match status" value="1"/>
</dbReference>
<dbReference type="HAMAP" id="MF_01021">
    <property type="entry name" value="HisI"/>
    <property type="match status" value="1"/>
</dbReference>
<evidence type="ECO:0000256" key="9">
    <source>
        <dbReference type="ARBA" id="ARBA00022801"/>
    </source>
</evidence>
<dbReference type="AlphaFoldDB" id="A0A6N2ZEJ3"/>
<name>A0A6N2ZEJ3_9FIRM</name>
<comment type="cofactor">
    <cofactor evidence="11">
        <name>Zn(2+)</name>
        <dbReference type="ChEBI" id="CHEBI:29105"/>
    </cofactor>
    <text evidence="11">Binds 1 zinc ion per subunit.</text>
</comment>
<feature type="domain" description="Phosphoribosyl-AMP cyclohydrolase" evidence="12">
    <location>
        <begin position="47"/>
        <end position="120"/>
    </location>
</feature>
<keyword evidence="11" id="KW-0862">Zinc</keyword>
<feature type="binding site" evidence="11">
    <location>
        <position position="118"/>
    </location>
    <ligand>
        <name>Zn(2+)</name>
        <dbReference type="ChEBI" id="CHEBI:29105"/>
        <note>ligand shared between dimeric partners</note>
    </ligand>
</feature>